<dbReference type="Proteomes" id="UP000784294">
    <property type="component" value="Unassembled WGS sequence"/>
</dbReference>
<keyword evidence="2" id="KW-1185">Reference proteome</keyword>
<dbReference type="AlphaFoldDB" id="A0A448XL34"/>
<evidence type="ECO:0000313" key="2">
    <source>
        <dbReference type="Proteomes" id="UP000784294"/>
    </source>
</evidence>
<sequence length="116" mass="13451">MNVPVKPINSWSRGIQRHLLVEPTFESLHPQPISFEMEVSSNIMKQEIPRNPIFLRICSSKSNRQLVKRNPLAAVFWQNPPSTLATRVFRSTEEKRSNQEHCVIGDEELDKRSFGH</sequence>
<reference evidence="1" key="1">
    <citation type="submission" date="2018-11" db="EMBL/GenBank/DDBJ databases">
        <authorList>
            <consortium name="Pathogen Informatics"/>
        </authorList>
    </citation>
    <scope>NUCLEOTIDE SEQUENCE</scope>
</reference>
<gene>
    <name evidence="1" type="ORF">PXEA_LOCUS32660</name>
</gene>
<name>A0A448XL34_9PLAT</name>
<protein>
    <submittedName>
        <fullName evidence="1">Uncharacterized protein</fullName>
    </submittedName>
</protein>
<dbReference type="EMBL" id="CAAALY010260497">
    <property type="protein sequence ID" value="VEL39220.1"/>
    <property type="molecule type" value="Genomic_DNA"/>
</dbReference>
<organism evidence="1 2">
    <name type="scientific">Protopolystoma xenopodis</name>
    <dbReference type="NCBI Taxonomy" id="117903"/>
    <lineage>
        <taxon>Eukaryota</taxon>
        <taxon>Metazoa</taxon>
        <taxon>Spiralia</taxon>
        <taxon>Lophotrochozoa</taxon>
        <taxon>Platyhelminthes</taxon>
        <taxon>Monogenea</taxon>
        <taxon>Polyopisthocotylea</taxon>
        <taxon>Polystomatidea</taxon>
        <taxon>Polystomatidae</taxon>
        <taxon>Protopolystoma</taxon>
    </lineage>
</organism>
<proteinExistence type="predicted"/>
<comment type="caution">
    <text evidence="1">The sequence shown here is derived from an EMBL/GenBank/DDBJ whole genome shotgun (WGS) entry which is preliminary data.</text>
</comment>
<accession>A0A448XL34</accession>
<evidence type="ECO:0000313" key="1">
    <source>
        <dbReference type="EMBL" id="VEL39220.1"/>
    </source>
</evidence>